<reference evidence="2 3" key="1">
    <citation type="submission" date="2017-06" db="EMBL/GenBank/DDBJ databases">
        <title>Description of Rhodopirellula bahusiensis sp. nov.</title>
        <authorList>
            <person name="Kizina J."/>
            <person name="Harder J."/>
        </authorList>
    </citation>
    <scope>NUCLEOTIDE SEQUENCE [LARGE SCALE GENOMIC DNA]</scope>
    <source>
        <strain evidence="2 3">SWK21</strain>
    </source>
</reference>
<accession>A0A2G1W710</accession>
<sequence>MNRLRDGYCCWTRGTTSRKLAWGLSLSSIGSFIVTAIALGLMIDAKFVQPSASLILGVLLVFAGVSFGVLVYSRKFLFALLLNILCFAALQWLLIAMVPIMFAFSSMGTSHRHMDRVIAPSELQGTWTPTEQTLDFLFLSERYHLSGEPHFIELNADGSARFRSFKDGAGNRESRFGYFRGDGSWELLPKEAGNRHSHQRLELTLEGELWPTTQTYYLAERRGRIFLWTAIGDPFAFDYLEHVKNAPADH</sequence>
<feature type="transmembrane region" description="Helical" evidence="1">
    <location>
        <begin position="54"/>
        <end position="72"/>
    </location>
</feature>
<keyword evidence="1" id="KW-0472">Membrane</keyword>
<evidence type="ECO:0000256" key="1">
    <source>
        <dbReference type="SAM" id="Phobius"/>
    </source>
</evidence>
<name>A0A2G1W710_9BACT</name>
<feature type="transmembrane region" description="Helical" evidence="1">
    <location>
        <begin position="20"/>
        <end position="42"/>
    </location>
</feature>
<protein>
    <submittedName>
        <fullName evidence="2">Uncharacterized protein</fullName>
    </submittedName>
</protein>
<evidence type="ECO:0000313" key="3">
    <source>
        <dbReference type="Proteomes" id="UP000225740"/>
    </source>
</evidence>
<dbReference type="EMBL" id="NIZW01000011">
    <property type="protein sequence ID" value="PHQ34439.1"/>
    <property type="molecule type" value="Genomic_DNA"/>
</dbReference>
<proteinExistence type="predicted"/>
<keyword evidence="1" id="KW-1133">Transmembrane helix</keyword>
<dbReference type="GeneID" id="90609504"/>
<comment type="caution">
    <text evidence="2">The sequence shown here is derived from an EMBL/GenBank/DDBJ whole genome shotgun (WGS) entry which is preliminary data.</text>
</comment>
<dbReference type="AlphaFoldDB" id="A0A2G1W710"/>
<keyword evidence="3" id="KW-1185">Reference proteome</keyword>
<dbReference type="Proteomes" id="UP000225740">
    <property type="component" value="Unassembled WGS sequence"/>
</dbReference>
<gene>
    <name evidence="2" type="ORF">CEE69_15660</name>
</gene>
<keyword evidence="1" id="KW-0812">Transmembrane</keyword>
<dbReference type="RefSeq" id="WP_099261582.1">
    <property type="nucleotide sequence ID" value="NZ_NIZW01000011.1"/>
</dbReference>
<evidence type="ECO:0000313" key="2">
    <source>
        <dbReference type="EMBL" id="PHQ34439.1"/>
    </source>
</evidence>
<feature type="transmembrane region" description="Helical" evidence="1">
    <location>
        <begin position="78"/>
        <end position="104"/>
    </location>
</feature>
<organism evidence="2 3">
    <name type="scientific">Rhodopirellula bahusiensis</name>
    <dbReference type="NCBI Taxonomy" id="2014065"/>
    <lineage>
        <taxon>Bacteria</taxon>
        <taxon>Pseudomonadati</taxon>
        <taxon>Planctomycetota</taxon>
        <taxon>Planctomycetia</taxon>
        <taxon>Pirellulales</taxon>
        <taxon>Pirellulaceae</taxon>
        <taxon>Rhodopirellula</taxon>
    </lineage>
</organism>